<keyword evidence="1" id="KW-0472">Membrane</keyword>
<dbReference type="Proteomes" id="UP000597762">
    <property type="component" value="Unassembled WGS sequence"/>
</dbReference>
<evidence type="ECO:0000256" key="1">
    <source>
        <dbReference type="SAM" id="Phobius"/>
    </source>
</evidence>
<evidence type="ECO:0000313" key="3">
    <source>
        <dbReference type="Proteomes" id="UP000597762"/>
    </source>
</evidence>
<sequence length="165" mass="19940">MVKKVVFLPPITKYFISVQKLLSFFLSFFLSIILSFFFLSFFLFFFRFFLSFVSSFFSSFIRFVSFISSSALYNFSFTLTPQSSFLFFFFFFFFFHFTFCCSHTFKKTNTLYSPFFFLLVHFSCCPSSQLFGFFIHFTHRCISPHHFRVPFGFLLYFLSHHFLPL</sequence>
<feature type="transmembrane region" description="Helical" evidence="1">
    <location>
        <begin position="111"/>
        <end position="135"/>
    </location>
</feature>
<reference evidence="2" key="1">
    <citation type="submission" date="2021-01" db="EMBL/GenBank/DDBJ databases">
        <authorList>
            <person name="Li R."/>
            <person name="Bekaert M."/>
        </authorList>
    </citation>
    <scope>NUCLEOTIDE SEQUENCE</scope>
    <source>
        <strain evidence="2">Farmed</strain>
    </source>
</reference>
<keyword evidence="1" id="KW-0812">Transmembrane</keyword>
<organism evidence="2 3">
    <name type="scientific">Acanthosepion pharaonis</name>
    <name type="common">Pharaoh cuttlefish</name>
    <name type="synonym">Sepia pharaonis</name>
    <dbReference type="NCBI Taxonomy" id="158019"/>
    <lineage>
        <taxon>Eukaryota</taxon>
        <taxon>Metazoa</taxon>
        <taxon>Spiralia</taxon>
        <taxon>Lophotrochozoa</taxon>
        <taxon>Mollusca</taxon>
        <taxon>Cephalopoda</taxon>
        <taxon>Coleoidea</taxon>
        <taxon>Decapodiformes</taxon>
        <taxon>Sepiida</taxon>
        <taxon>Sepiina</taxon>
        <taxon>Sepiidae</taxon>
        <taxon>Acanthosepion</taxon>
    </lineage>
</organism>
<keyword evidence="3" id="KW-1185">Reference proteome</keyword>
<gene>
    <name evidence="2" type="ORF">SPHA_41637</name>
</gene>
<proteinExistence type="predicted"/>
<feature type="transmembrane region" description="Helical" evidence="1">
    <location>
        <begin position="21"/>
        <end position="46"/>
    </location>
</feature>
<dbReference type="EMBL" id="CAHIKZ030002010">
    <property type="protein sequence ID" value="CAE1279154.1"/>
    <property type="molecule type" value="Genomic_DNA"/>
</dbReference>
<accession>A0A812CQG4</accession>
<name>A0A812CQG4_ACAPH</name>
<comment type="caution">
    <text evidence="2">The sequence shown here is derived from an EMBL/GenBank/DDBJ whole genome shotgun (WGS) entry which is preliminary data.</text>
</comment>
<feature type="transmembrane region" description="Helical" evidence="1">
    <location>
        <begin position="85"/>
        <end position="105"/>
    </location>
</feature>
<evidence type="ECO:0000313" key="2">
    <source>
        <dbReference type="EMBL" id="CAE1279154.1"/>
    </source>
</evidence>
<keyword evidence="1" id="KW-1133">Transmembrane helix</keyword>
<feature type="transmembrane region" description="Helical" evidence="1">
    <location>
        <begin position="52"/>
        <end position="73"/>
    </location>
</feature>
<dbReference type="AlphaFoldDB" id="A0A812CQG4"/>
<protein>
    <submittedName>
        <fullName evidence="2">Uncharacterized protein</fullName>
    </submittedName>
</protein>